<dbReference type="PROSITE" id="PS51746">
    <property type="entry name" value="PPM_2"/>
    <property type="match status" value="1"/>
</dbReference>
<protein>
    <submittedName>
        <fullName evidence="3">Serine/threonine protein phosphatase PrpC</fullName>
    </submittedName>
</protein>
<dbReference type="SMART" id="SM00331">
    <property type="entry name" value="PP2C_SIG"/>
    <property type="match status" value="1"/>
</dbReference>
<dbReference type="Gene3D" id="3.60.40.10">
    <property type="entry name" value="PPM-type phosphatase domain"/>
    <property type="match status" value="1"/>
</dbReference>
<evidence type="ECO:0000313" key="3">
    <source>
        <dbReference type="EMBL" id="SDP60599.1"/>
    </source>
</evidence>
<dbReference type="SMART" id="SM00332">
    <property type="entry name" value="PP2Cc"/>
    <property type="match status" value="1"/>
</dbReference>
<dbReference type="EMBL" id="FNJQ01000028">
    <property type="protein sequence ID" value="SDP60599.1"/>
    <property type="molecule type" value="Genomic_DNA"/>
</dbReference>
<accession>A0A1H0U341</accession>
<gene>
    <name evidence="3" type="ORF">SAMN05216366_12821</name>
</gene>
<evidence type="ECO:0000259" key="2">
    <source>
        <dbReference type="PROSITE" id="PS51746"/>
    </source>
</evidence>
<name>A0A1H0U341_SELRU</name>
<proteinExistence type="predicted"/>
<keyword evidence="1" id="KW-0812">Transmembrane</keyword>
<dbReference type="AlphaFoldDB" id="A0A1H0U341"/>
<feature type="transmembrane region" description="Helical" evidence="1">
    <location>
        <begin position="12"/>
        <end position="32"/>
    </location>
</feature>
<reference evidence="3 4" key="1">
    <citation type="submission" date="2016-10" db="EMBL/GenBank/DDBJ databases">
        <authorList>
            <person name="de Groot N.N."/>
        </authorList>
    </citation>
    <scope>NUCLEOTIDE SEQUENCE [LARGE SCALE GENOMIC DNA]</scope>
    <source>
        <strain evidence="3 4">S137</strain>
    </source>
</reference>
<keyword evidence="1" id="KW-1133">Transmembrane helix</keyword>
<organism evidence="3 4">
    <name type="scientific">Selenomonas ruminantium</name>
    <dbReference type="NCBI Taxonomy" id="971"/>
    <lineage>
        <taxon>Bacteria</taxon>
        <taxon>Bacillati</taxon>
        <taxon>Bacillota</taxon>
        <taxon>Negativicutes</taxon>
        <taxon>Selenomonadales</taxon>
        <taxon>Selenomonadaceae</taxon>
        <taxon>Selenomonas</taxon>
    </lineage>
</organism>
<dbReference type="Proteomes" id="UP000182412">
    <property type="component" value="Unassembled WGS sequence"/>
</dbReference>
<evidence type="ECO:0000313" key="4">
    <source>
        <dbReference type="Proteomes" id="UP000182412"/>
    </source>
</evidence>
<dbReference type="SUPFAM" id="SSF81606">
    <property type="entry name" value="PP2C-like"/>
    <property type="match status" value="1"/>
</dbReference>
<feature type="domain" description="PPM-type phosphatase" evidence="2">
    <location>
        <begin position="53"/>
        <end position="289"/>
    </location>
</feature>
<dbReference type="InterPro" id="IPR036457">
    <property type="entry name" value="PPM-type-like_dom_sf"/>
</dbReference>
<evidence type="ECO:0000256" key="1">
    <source>
        <dbReference type="SAM" id="Phobius"/>
    </source>
</evidence>
<sequence length="324" mass="35854">MRPREKATVPMGIYSLIGLSVIIVLLLVVRFWPEKQTVVETVPEKAAALPSNPIGTASTIGQRQLQQDLTGSALGDEGGLLLLADGRGQAGKIAAKLAIDTCLDLYQECQGQDKPQYYFRKAFQAANHKILSVLEDGRGSTCLAAAIIQRGLLYYALVGNSRIALFRDGDLVPVTEGQTIDILAQHRYQQGRITKEQALKLLHERRLYNFVGQDGFHDIEFFSEPIELQPGDIVVILSDGVTETAPWRQIEDCLGQAASPQEKAQQIIALVEGSSREDKDNASVILYDTYDPAQMPVEKKQGRKKKRSNHLEKIKQRLSDSLCL</sequence>
<keyword evidence="1" id="KW-0472">Membrane</keyword>
<dbReference type="InterPro" id="IPR001932">
    <property type="entry name" value="PPM-type_phosphatase-like_dom"/>
</dbReference>